<protein>
    <recommendedName>
        <fullName evidence="2">Amidohydrolase-related domain-containing protein</fullName>
    </recommendedName>
</protein>
<comment type="caution">
    <text evidence="3">The sequence shown here is derived from an EMBL/GenBank/DDBJ whole genome shotgun (WGS) entry which is preliminary data.</text>
</comment>
<proteinExistence type="inferred from homology"/>
<name>A0A0M3AP04_9SPHN</name>
<dbReference type="PANTHER" id="PTHR43569:SF1">
    <property type="entry name" value="BLL3371 PROTEIN"/>
    <property type="match status" value="1"/>
</dbReference>
<dbReference type="InterPro" id="IPR006680">
    <property type="entry name" value="Amidohydro-rel"/>
</dbReference>
<dbReference type="AlphaFoldDB" id="A0A0M3AP04"/>
<evidence type="ECO:0000259" key="2">
    <source>
        <dbReference type="Pfam" id="PF04909"/>
    </source>
</evidence>
<dbReference type="PATRIC" id="fig|56193.3.peg.3016"/>
<dbReference type="STRING" id="56193.YP76_14440"/>
<accession>A0A0M3AP04</accession>
<organism evidence="3 4">
    <name type="scientific">Sphingobium chungbukense</name>
    <dbReference type="NCBI Taxonomy" id="56193"/>
    <lineage>
        <taxon>Bacteria</taxon>
        <taxon>Pseudomonadati</taxon>
        <taxon>Pseudomonadota</taxon>
        <taxon>Alphaproteobacteria</taxon>
        <taxon>Sphingomonadales</taxon>
        <taxon>Sphingomonadaceae</taxon>
        <taxon>Sphingobium</taxon>
    </lineage>
</organism>
<dbReference type="GO" id="GO:0016787">
    <property type="term" value="F:hydrolase activity"/>
    <property type="evidence" value="ECO:0007669"/>
    <property type="project" value="InterPro"/>
</dbReference>
<dbReference type="EMBL" id="LBIC01000006">
    <property type="protein sequence ID" value="KKW91575.1"/>
    <property type="molecule type" value="Genomic_DNA"/>
</dbReference>
<feature type="domain" description="Amidohydrolase-related" evidence="2">
    <location>
        <begin position="20"/>
        <end position="334"/>
    </location>
</feature>
<evidence type="ECO:0000313" key="4">
    <source>
        <dbReference type="Proteomes" id="UP000033874"/>
    </source>
</evidence>
<dbReference type="SUPFAM" id="SSF51556">
    <property type="entry name" value="Metallo-dependent hydrolases"/>
    <property type="match status" value="1"/>
</dbReference>
<dbReference type="PANTHER" id="PTHR43569">
    <property type="entry name" value="AMIDOHYDROLASE"/>
    <property type="match status" value="1"/>
</dbReference>
<keyword evidence="4" id="KW-1185">Reference proteome</keyword>
<dbReference type="InterPro" id="IPR052350">
    <property type="entry name" value="Metallo-dep_Lactonases"/>
</dbReference>
<evidence type="ECO:0000256" key="1">
    <source>
        <dbReference type="ARBA" id="ARBA00038310"/>
    </source>
</evidence>
<sequence length="336" mass="36214">MPIPGAAYSEPPLSPHIPLVDTHHHFWGEGHFGAARFGSFLPEDFIATVGSSGHRLAATVYVDCGWAFRGSGPEHLRCVGETEYVETVAGQFASTDSPAGQLCAGIVGRADLMLGDAVADVLEAHLEASPSRFRGIRELVAHDPDAYQALKIPPGKLLNARFRAGFGRLAPLGLSCDLLCAHGMLDDVVGLARAFPDTSIILDHLAGPVGIGRFSGKRQEVLANWRNRIEILARFPNISIKLSGVGADVMGFGWHHGGSAPDSATVAEAISPYIHAAVDAFSPSRCMFGSNFPVDRQSFNYGVMWNAFKRAAARYSNEEQRQLFFGTAARIYRLVL</sequence>
<dbReference type="Gene3D" id="3.20.20.140">
    <property type="entry name" value="Metal-dependent hydrolases"/>
    <property type="match status" value="1"/>
</dbReference>
<comment type="similarity">
    <text evidence="1">Belongs to the metallo-dependent hydrolases superfamily.</text>
</comment>
<dbReference type="Proteomes" id="UP000033874">
    <property type="component" value="Unassembled WGS sequence"/>
</dbReference>
<gene>
    <name evidence="3" type="ORF">YP76_14440</name>
</gene>
<dbReference type="RefSeq" id="WP_046764302.1">
    <property type="nucleotide sequence ID" value="NZ_LBIC01000006.1"/>
</dbReference>
<evidence type="ECO:0000313" key="3">
    <source>
        <dbReference type="EMBL" id="KKW91575.1"/>
    </source>
</evidence>
<dbReference type="InterPro" id="IPR032466">
    <property type="entry name" value="Metal_Hydrolase"/>
</dbReference>
<dbReference type="Pfam" id="PF04909">
    <property type="entry name" value="Amidohydro_2"/>
    <property type="match status" value="1"/>
</dbReference>
<reference evidence="3 4" key="1">
    <citation type="submission" date="2015-04" db="EMBL/GenBank/DDBJ databases">
        <title>Genome sequence of aromatic hydrocarbons-degrading Sphingobium chungbukense DJ77.</title>
        <authorList>
            <person name="Kim Y.-C."/>
            <person name="Chae J.-C."/>
        </authorList>
    </citation>
    <scope>NUCLEOTIDE SEQUENCE [LARGE SCALE GENOMIC DNA]</scope>
    <source>
        <strain evidence="3 4">DJ77</strain>
    </source>
</reference>